<reference evidence="2" key="1">
    <citation type="submission" date="2023-10" db="EMBL/GenBank/DDBJ databases">
        <authorList>
            <person name="Chen Y."/>
            <person name="Shah S."/>
            <person name="Dougan E. K."/>
            <person name="Thang M."/>
            <person name="Chan C."/>
        </authorList>
    </citation>
    <scope>NUCLEOTIDE SEQUENCE [LARGE SCALE GENOMIC DNA]</scope>
</reference>
<feature type="region of interest" description="Disordered" evidence="1">
    <location>
        <begin position="136"/>
        <end position="159"/>
    </location>
</feature>
<gene>
    <name evidence="2" type="ORF">PCOR1329_LOCUS29169</name>
</gene>
<accession>A0ABN9SF53</accession>
<feature type="region of interest" description="Disordered" evidence="1">
    <location>
        <begin position="1"/>
        <end position="74"/>
    </location>
</feature>
<name>A0ABN9SF53_9DINO</name>
<feature type="non-terminal residue" evidence="2">
    <location>
        <position position="1"/>
    </location>
</feature>
<evidence type="ECO:0000313" key="2">
    <source>
        <dbReference type="EMBL" id="CAK0830549.1"/>
    </source>
</evidence>
<proteinExistence type="predicted"/>
<comment type="caution">
    <text evidence="2">The sequence shown here is derived from an EMBL/GenBank/DDBJ whole genome shotgun (WGS) entry which is preliminary data.</text>
</comment>
<sequence length="159" mass="16191">ALARSLAAPRCSSAGALRAPPAEAKGAQDRRGVKGGAEKEEEEEEEGANKATGGTAPISAAPRPHPARELRPGANLTARRAAAAASFCFWPASGGGPCLAWWWCTRVATPGVAGPRAPPSAAQAVPLAAEELQALARAPGRAPPPPGRSRRPRSASPWA</sequence>
<feature type="non-terminal residue" evidence="2">
    <location>
        <position position="159"/>
    </location>
</feature>
<dbReference type="Proteomes" id="UP001189429">
    <property type="component" value="Unassembled WGS sequence"/>
</dbReference>
<organism evidence="2 3">
    <name type="scientific">Prorocentrum cordatum</name>
    <dbReference type="NCBI Taxonomy" id="2364126"/>
    <lineage>
        <taxon>Eukaryota</taxon>
        <taxon>Sar</taxon>
        <taxon>Alveolata</taxon>
        <taxon>Dinophyceae</taxon>
        <taxon>Prorocentrales</taxon>
        <taxon>Prorocentraceae</taxon>
        <taxon>Prorocentrum</taxon>
    </lineage>
</organism>
<protein>
    <submittedName>
        <fullName evidence="2">Uncharacterized protein</fullName>
    </submittedName>
</protein>
<keyword evidence="3" id="KW-1185">Reference proteome</keyword>
<feature type="compositionally biased region" description="Basic and acidic residues" evidence="1">
    <location>
        <begin position="26"/>
        <end position="38"/>
    </location>
</feature>
<dbReference type="EMBL" id="CAUYUJ010010933">
    <property type="protein sequence ID" value="CAK0830549.1"/>
    <property type="molecule type" value="Genomic_DNA"/>
</dbReference>
<evidence type="ECO:0000256" key="1">
    <source>
        <dbReference type="SAM" id="MobiDB-lite"/>
    </source>
</evidence>
<evidence type="ECO:0000313" key="3">
    <source>
        <dbReference type="Proteomes" id="UP001189429"/>
    </source>
</evidence>